<organism evidence="6 7">
    <name type="scientific">Ficus carica</name>
    <name type="common">Common fig</name>
    <dbReference type="NCBI Taxonomy" id="3494"/>
    <lineage>
        <taxon>Eukaryota</taxon>
        <taxon>Viridiplantae</taxon>
        <taxon>Streptophyta</taxon>
        <taxon>Embryophyta</taxon>
        <taxon>Tracheophyta</taxon>
        <taxon>Spermatophyta</taxon>
        <taxon>Magnoliopsida</taxon>
        <taxon>eudicotyledons</taxon>
        <taxon>Gunneridae</taxon>
        <taxon>Pentapetalae</taxon>
        <taxon>rosids</taxon>
        <taxon>fabids</taxon>
        <taxon>Rosales</taxon>
        <taxon>Moraceae</taxon>
        <taxon>Ficeae</taxon>
        <taxon>Ficus</taxon>
    </lineage>
</organism>
<dbReference type="Gene3D" id="2.40.40.50">
    <property type="entry name" value="Ubiquitin fusion degradation protein UFD1, N-terminal domain"/>
    <property type="match status" value="1"/>
</dbReference>
<sequence length="248" mass="28180">MMTQFTEVYQCHPLSSTGQLHLEKGDKIIMPQSALLRLSLTKVEYPMSFRLVNPYAQKVTHCGVMEFTAKEGTVLLPNWVMQNMNLLEGDPVCIKNVPLKKATFVKLRPHEKAFVELSNPKAVLERTLRGFSCLTVGDTIVIHYNDKKFCIDVLETRPDNKAVSIVETDCEVDFAPPLDYKEPEKAATRTVAKAEDRAEKMKMQEGDGEKEEVKFRVFERASHESKKEASKQENGFKPFTGKSYKLSD</sequence>
<evidence type="ECO:0000256" key="1">
    <source>
        <dbReference type="ARBA" id="ARBA00006043"/>
    </source>
</evidence>
<evidence type="ECO:0000259" key="5">
    <source>
        <dbReference type="Pfam" id="PF24842"/>
    </source>
</evidence>
<dbReference type="GO" id="GO:0034098">
    <property type="term" value="C:VCP-NPL4-UFD1 AAA ATPase complex"/>
    <property type="evidence" value="ECO:0007669"/>
    <property type="project" value="TreeGrafter"/>
</dbReference>
<evidence type="ECO:0008006" key="8">
    <source>
        <dbReference type="Google" id="ProtNLM"/>
    </source>
</evidence>
<evidence type="ECO:0000256" key="2">
    <source>
        <dbReference type="ARBA" id="ARBA00022786"/>
    </source>
</evidence>
<comment type="similarity">
    <text evidence="1">Belongs to the UFD1 family.</text>
</comment>
<dbReference type="Pfam" id="PF24842">
    <property type="entry name" value="UFD1_N2"/>
    <property type="match status" value="1"/>
</dbReference>
<feature type="domain" description="Ubiquitin fusion degradation protein UFD1 N-terminal subdomain 2" evidence="5">
    <location>
        <begin position="101"/>
        <end position="177"/>
    </location>
</feature>
<proteinExistence type="inferred from homology"/>
<dbReference type="Gene3D" id="3.10.330.10">
    <property type="match status" value="1"/>
</dbReference>
<feature type="compositionally biased region" description="Basic and acidic residues" evidence="3">
    <location>
        <begin position="192"/>
        <end position="231"/>
    </location>
</feature>
<dbReference type="PANTHER" id="PTHR12555:SF13">
    <property type="entry name" value="UBIQUITIN RECOGNITION FACTOR IN ER-ASSOCIATED DEGRADATION PROTEIN 1"/>
    <property type="match status" value="1"/>
</dbReference>
<protein>
    <recommendedName>
        <fullName evidence="8">Ubiquitin fusion degradaton protein</fullName>
    </recommendedName>
</protein>
<feature type="domain" description="Ubiquitin fusion degradation protein UFD1 N-terminal subdomain 1" evidence="4">
    <location>
        <begin position="5"/>
        <end position="99"/>
    </location>
</feature>
<dbReference type="Pfam" id="PF03152">
    <property type="entry name" value="UFD1_N1"/>
    <property type="match status" value="1"/>
</dbReference>
<evidence type="ECO:0000256" key="3">
    <source>
        <dbReference type="SAM" id="MobiDB-lite"/>
    </source>
</evidence>
<evidence type="ECO:0000259" key="4">
    <source>
        <dbReference type="Pfam" id="PF03152"/>
    </source>
</evidence>
<dbReference type="InterPro" id="IPR042299">
    <property type="entry name" value="Ufd1-like_Nn"/>
</dbReference>
<dbReference type="AlphaFoldDB" id="A0AA87Z5K8"/>
<dbReference type="GO" id="GO:0036503">
    <property type="term" value="P:ERAD pathway"/>
    <property type="evidence" value="ECO:0007669"/>
    <property type="project" value="TreeGrafter"/>
</dbReference>
<evidence type="ECO:0000313" key="7">
    <source>
        <dbReference type="Proteomes" id="UP001187192"/>
    </source>
</evidence>
<keyword evidence="2" id="KW-0833">Ubl conjugation pathway</keyword>
<dbReference type="InterPro" id="IPR055417">
    <property type="entry name" value="UFD1_N1"/>
</dbReference>
<dbReference type="EMBL" id="BTGU01000002">
    <property type="protein sequence ID" value="GMN29267.1"/>
    <property type="molecule type" value="Genomic_DNA"/>
</dbReference>
<dbReference type="GO" id="GO:0031593">
    <property type="term" value="F:polyubiquitin modification-dependent protein binding"/>
    <property type="evidence" value="ECO:0007669"/>
    <property type="project" value="TreeGrafter"/>
</dbReference>
<dbReference type="GO" id="GO:0006511">
    <property type="term" value="P:ubiquitin-dependent protein catabolic process"/>
    <property type="evidence" value="ECO:0007669"/>
    <property type="project" value="InterPro"/>
</dbReference>
<dbReference type="InterPro" id="IPR055418">
    <property type="entry name" value="UFD1_N2"/>
</dbReference>
<feature type="region of interest" description="Disordered" evidence="3">
    <location>
        <begin position="192"/>
        <end position="248"/>
    </location>
</feature>
<evidence type="ECO:0000313" key="6">
    <source>
        <dbReference type="EMBL" id="GMN29267.1"/>
    </source>
</evidence>
<dbReference type="InterPro" id="IPR004854">
    <property type="entry name" value="Ufd1-like"/>
</dbReference>
<name>A0AA87Z5K8_FICCA</name>
<dbReference type="Proteomes" id="UP001187192">
    <property type="component" value="Unassembled WGS sequence"/>
</dbReference>
<comment type="caution">
    <text evidence="6">The sequence shown here is derived from an EMBL/GenBank/DDBJ whole genome shotgun (WGS) entry which is preliminary data.</text>
</comment>
<accession>A0AA87Z5K8</accession>
<reference evidence="6" key="1">
    <citation type="submission" date="2023-07" db="EMBL/GenBank/DDBJ databases">
        <title>draft genome sequence of fig (Ficus carica).</title>
        <authorList>
            <person name="Takahashi T."/>
            <person name="Nishimura K."/>
        </authorList>
    </citation>
    <scope>NUCLEOTIDE SEQUENCE</scope>
</reference>
<keyword evidence="7" id="KW-1185">Reference proteome</keyword>
<dbReference type="PANTHER" id="PTHR12555">
    <property type="entry name" value="UBIQUITIN FUSION DEGRADATON PROTEIN 1"/>
    <property type="match status" value="1"/>
</dbReference>
<gene>
    <name evidence="6" type="ORF">TIFTF001_002364</name>
</gene>